<protein>
    <recommendedName>
        <fullName evidence="3">protein-serine/threonine phosphatase</fullName>
        <ecNumber evidence="3">3.1.3.16</ecNumber>
    </recommendedName>
</protein>
<keyword evidence="8" id="KW-0464">Manganese</keyword>
<dbReference type="InterPro" id="IPR000222">
    <property type="entry name" value="PP2C_BS"/>
</dbReference>
<dbReference type="CDD" id="cd00143">
    <property type="entry name" value="PP2Cc"/>
    <property type="match status" value="1"/>
</dbReference>
<dbReference type="PROSITE" id="PS01032">
    <property type="entry name" value="PPM_1"/>
    <property type="match status" value="1"/>
</dbReference>
<comment type="cofactor">
    <cofactor evidence="2">
        <name>Mg(2+)</name>
        <dbReference type="ChEBI" id="CHEBI:18420"/>
    </cofactor>
</comment>
<dbReference type="Proteomes" id="UP001161247">
    <property type="component" value="Chromosome 3"/>
</dbReference>
<proteinExistence type="inferred from homology"/>
<evidence type="ECO:0000256" key="3">
    <source>
        <dbReference type="ARBA" id="ARBA00013081"/>
    </source>
</evidence>
<keyword evidence="6" id="KW-0460">Magnesium</keyword>
<reference evidence="11" key="1">
    <citation type="submission" date="2023-03" db="EMBL/GenBank/DDBJ databases">
        <authorList>
            <person name="Julca I."/>
        </authorList>
    </citation>
    <scope>NUCLEOTIDE SEQUENCE</scope>
</reference>
<dbReference type="InterPro" id="IPR001932">
    <property type="entry name" value="PPM-type_phosphatase-like_dom"/>
</dbReference>
<dbReference type="PROSITE" id="PS51746">
    <property type="entry name" value="PPM_2"/>
    <property type="match status" value="1"/>
</dbReference>
<dbReference type="FunFam" id="3.60.40.10:FF:000041">
    <property type="entry name" value="Protein phosphatase 2C 51"/>
    <property type="match status" value="1"/>
</dbReference>
<dbReference type="PANTHER" id="PTHR47992">
    <property type="entry name" value="PROTEIN PHOSPHATASE"/>
    <property type="match status" value="1"/>
</dbReference>
<evidence type="ECO:0000256" key="8">
    <source>
        <dbReference type="ARBA" id="ARBA00023211"/>
    </source>
</evidence>
<accession>A0AAV1CZJ6</accession>
<dbReference type="InterPro" id="IPR015655">
    <property type="entry name" value="PP2C"/>
</dbReference>
<evidence type="ECO:0000313" key="12">
    <source>
        <dbReference type="Proteomes" id="UP001161247"/>
    </source>
</evidence>
<keyword evidence="4" id="KW-0479">Metal-binding</keyword>
<dbReference type="Pfam" id="PF00481">
    <property type="entry name" value="PP2C"/>
    <property type="match status" value="1"/>
</dbReference>
<gene>
    <name evidence="11" type="ORF">OLC1_LOCUS10422</name>
</gene>
<dbReference type="InterPro" id="IPR036457">
    <property type="entry name" value="PPM-type-like_dom_sf"/>
</dbReference>
<keyword evidence="12" id="KW-1185">Reference proteome</keyword>
<evidence type="ECO:0000313" key="11">
    <source>
        <dbReference type="EMBL" id="CAI9100653.1"/>
    </source>
</evidence>
<comment type="cofactor">
    <cofactor evidence="1">
        <name>Mn(2+)</name>
        <dbReference type="ChEBI" id="CHEBI:29035"/>
    </cofactor>
</comment>
<dbReference type="GO" id="GO:0046872">
    <property type="term" value="F:metal ion binding"/>
    <property type="evidence" value="ECO:0007669"/>
    <property type="project" value="UniProtKB-KW"/>
</dbReference>
<dbReference type="Gene3D" id="3.60.40.10">
    <property type="entry name" value="PPM-type phosphatase domain"/>
    <property type="match status" value="1"/>
</dbReference>
<evidence type="ECO:0000256" key="1">
    <source>
        <dbReference type="ARBA" id="ARBA00001936"/>
    </source>
</evidence>
<comment type="similarity">
    <text evidence="9">Belongs to the PP2C family.</text>
</comment>
<evidence type="ECO:0000256" key="7">
    <source>
        <dbReference type="ARBA" id="ARBA00022912"/>
    </source>
</evidence>
<name>A0AAV1CZJ6_OLDCO</name>
<evidence type="ECO:0000256" key="2">
    <source>
        <dbReference type="ARBA" id="ARBA00001946"/>
    </source>
</evidence>
<dbReference type="SMART" id="SM00332">
    <property type="entry name" value="PP2Cc"/>
    <property type="match status" value="1"/>
</dbReference>
<sequence>MPYNLGNLIYDESVITNCVEISGLDLIANTSSLLSEPAITKFPKRPFPLENKSYSTYRAPLNGTGILTQNDKLKRGEPNLLPGVTENGDVKCQEVKAHDPKSISIAVSSSHSVSNDSSCSGSGQRTSLNGDSGTLLLTVDKINGTHHSITKSYSWDPAIAAEIVEDLVSGETQNEVVLIKESPVPPSLLEVSQKMKADRHNVSGLNTVPLWGFSSIRGRRPEMEDAVTTLPRFLKVPREMLVDVPVSNSINQHLSADFYGVYDGHGGSQVANYCRDRVHLALLEEMNVKDSHTRYAECSRKEQWERTFMNCFHKVDNEVGGTSSASLPPLAPEAVGSTAVVAIVCPSHIIVANCGDSRAVLCRGKVALPLSVDHKPNREDEYTRIESAGGKVIDWGGYRVSGVLGMSRSIGDRYLRPFVIPDPETMFVPRQKEDDCLILATDGLWDVMTNEEVCEVARRRILFWHKKNGVALSKERGETVDPAAQDAADYLSRLALQRGSKDNISIVVIDLKAVRKFKKKT</sequence>
<dbReference type="EMBL" id="OX459120">
    <property type="protein sequence ID" value="CAI9100653.1"/>
    <property type="molecule type" value="Genomic_DNA"/>
</dbReference>
<dbReference type="AlphaFoldDB" id="A0AAV1CZJ6"/>
<keyword evidence="5 9" id="KW-0378">Hydrolase</keyword>
<evidence type="ECO:0000256" key="6">
    <source>
        <dbReference type="ARBA" id="ARBA00022842"/>
    </source>
</evidence>
<dbReference type="SUPFAM" id="SSF81606">
    <property type="entry name" value="PP2C-like"/>
    <property type="match status" value="1"/>
</dbReference>
<dbReference type="GO" id="GO:0004722">
    <property type="term" value="F:protein serine/threonine phosphatase activity"/>
    <property type="evidence" value="ECO:0007669"/>
    <property type="project" value="UniProtKB-EC"/>
</dbReference>
<organism evidence="11 12">
    <name type="scientific">Oldenlandia corymbosa var. corymbosa</name>
    <dbReference type="NCBI Taxonomy" id="529605"/>
    <lineage>
        <taxon>Eukaryota</taxon>
        <taxon>Viridiplantae</taxon>
        <taxon>Streptophyta</taxon>
        <taxon>Embryophyta</taxon>
        <taxon>Tracheophyta</taxon>
        <taxon>Spermatophyta</taxon>
        <taxon>Magnoliopsida</taxon>
        <taxon>eudicotyledons</taxon>
        <taxon>Gunneridae</taxon>
        <taxon>Pentapetalae</taxon>
        <taxon>asterids</taxon>
        <taxon>lamiids</taxon>
        <taxon>Gentianales</taxon>
        <taxon>Rubiaceae</taxon>
        <taxon>Rubioideae</taxon>
        <taxon>Spermacoceae</taxon>
        <taxon>Hedyotis-Oldenlandia complex</taxon>
        <taxon>Oldenlandia</taxon>
    </lineage>
</organism>
<feature type="domain" description="PPM-type phosphatase" evidence="10">
    <location>
        <begin position="210"/>
        <end position="511"/>
    </location>
</feature>
<evidence type="ECO:0000256" key="4">
    <source>
        <dbReference type="ARBA" id="ARBA00022723"/>
    </source>
</evidence>
<evidence type="ECO:0000256" key="9">
    <source>
        <dbReference type="RuleBase" id="RU003465"/>
    </source>
</evidence>
<keyword evidence="7 9" id="KW-0904">Protein phosphatase</keyword>
<evidence type="ECO:0000256" key="5">
    <source>
        <dbReference type="ARBA" id="ARBA00022801"/>
    </source>
</evidence>
<evidence type="ECO:0000259" key="10">
    <source>
        <dbReference type="PROSITE" id="PS51746"/>
    </source>
</evidence>
<dbReference type="EC" id="3.1.3.16" evidence="3"/>